<evidence type="ECO:0000256" key="8">
    <source>
        <dbReference type="PIRSR" id="PIRSR000099-1"/>
    </source>
</evidence>
<dbReference type="GO" id="GO:0000105">
    <property type="term" value="P:L-histidine biosynthetic process"/>
    <property type="evidence" value="ECO:0007669"/>
    <property type="project" value="UniProtKB-UniRule"/>
</dbReference>
<dbReference type="GO" id="GO:0051287">
    <property type="term" value="F:NAD binding"/>
    <property type="evidence" value="ECO:0007669"/>
    <property type="project" value="InterPro"/>
</dbReference>
<evidence type="ECO:0000256" key="7">
    <source>
        <dbReference type="PIRNR" id="PIRNR000099"/>
    </source>
</evidence>
<feature type="binding site" evidence="6 9">
    <location>
        <position position="172"/>
    </location>
    <ligand>
        <name>NAD(+)</name>
        <dbReference type="ChEBI" id="CHEBI:57540"/>
    </ligand>
</feature>
<feature type="binding site" evidence="6 10">
    <location>
        <position position="385"/>
    </location>
    <ligand>
        <name>substrate</name>
    </ligand>
</feature>
<feature type="active site" description="Proton acceptor" evidence="6 8">
    <location>
        <position position="294"/>
    </location>
</feature>
<evidence type="ECO:0000256" key="10">
    <source>
        <dbReference type="PIRSR" id="PIRSR000099-3"/>
    </source>
</evidence>
<dbReference type="GO" id="GO:0008270">
    <property type="term" value="F:zinc ion binding"/>
    <property type="evidence" value="ECO:0007669"/>
    <property type="project" value="UniProtKB-UniRule"/>
</dbReference>
<dbReference type="PANTHER" id="PTHR21256:SF2">
    <property type="entry name" value="HISTIDINE BIOSYNTHESIS TRIFUNCTIONAL PROTEIN"/>
    <property type="match status" value="1"/>
</dbReference>
<dbReference type="PIRSF" id="PIRSF000099">
    <property type="entry name" value="Histidinol_dh"/>
    <property type="match status" value="1"/>
</dbReference>
<reference evidence="13" key="1">
    <citation type="submission" date="2024-03" db="EMBL/GenBank/DDBJ databases">
        <title>Complete genome sequence of Sulfurisphaera javensis strain KD-1.</title>
        <authorList>
            <person name="Sakai H."/>
            <person name="Nur N."/>
            <person name="Suwanto A."/>
            <person name="Kurosawa N."/>
        </authorList>
    </citation>
    <scope>NUCLEOTIDE SEQUENCE</scope>
    <source>
        <strain evidence="13">KD-1</strain>
    </source>
</reference>
<evidence type="ECO:0000313" key="13">
    <source>
        <dbReference type="EMBL" id="BFH74490.1"/>
    </source>
</evidence>
<evidence type="ECO:0000256" key="2">
    <source>
        <dbReference type="ARBA" id="ARBA00016531"/>
    </source>
</evidence>
<dbReference type="InterPro" id="IPR022695">
    <property type="entry name" value="Histidinol_DH_monofunct"/>
</dbReference>
<feature type="binding site" evidence="6 10">
    <location>
        <position position="240"/>
    </location>
    <ligand>
        <name>substrate</name>
    </ligand>
</feature>
<comment type="catalytic activity">
    <reaction evidence="6 7">
        <text>L-histidinol + 2 NAD(+) + H2O = L-histidine + 2 NADH + 3 H(+)</text>
        <dbReference type="Rhea" id="RHEA:20641"/>
        <dbReference type="ChEBI" id="CHEBI:15377"/>
        <dbReference type="ChEBI" id="CHEBI:15378"/>
        <dbReference type="ChEBI" id="CHEBI:57540"/>
        <dbReference type="ChEBI" id="CHEBI:57595"/>
        <dbReference type="ChEBI" id="CHEBI:57699"/>
        <dbReference type="ChEBI" id="CHEBI:57945"/>
        <dbReference type="EC" id="1.1.1.23"/>
    </reaction>
</comment>
<evidence type="ECO:0000256" key="11">
    <source>
        <dbReference type="PIRSR" id="PIRSR000099-4"/>
    </source>
</evidence>
<dbReference type="PANTHER" id="PTHR21256">
    <property type="entry name" value="HISTIDINOL DEHYDROGENASE HDH"/>
    <property type="match status" value="1"/>
</dbReference>
<name>A0AAT9GU80_9CREN</name>
<dbReference type="Gene3D" id="1.20.5.1300">
    <property type="match status" value="1"/>
</dbReference>
<dbReference type="EC" id="1.1.1.23" evidence="6 7"/>
<keyword evidence="6 7" id="KW-0368">Histidine biosynthesis</keyword>
<evidence type="ECO:0000256" key="4">
    <source>
        <dbReference type="ARBA" id="ARBA00022833"/>
    </source>
</evidence>
<keyword evidence="6 7" id="KW-0028">Amino-acid biosynthesis</keyword>
<dbReference type="FunFam" id="3.40.50.1980:FF:000001">
    <property type="entry name" value="Histidinol dehydrogenase"/>
    <property type="match status" value="1"/>
</dbReference>
<feature type="binding site" evidence="6 11">
    <location>
        <position position="240"/>
    </location>
    <ligand>
        <name>Zn(2+)</name>
        <dbReference type="ChEBI" id="CHEBI:29105"/>
    </ligand>
</feature>
<evidence type="ECO:0000256" key="12">
    <source>
        <dbReference type="RuleBase" id="RU004175"/>
    </source>
</evidence>
<dbReference type="GO" id="GO:0005737">
    <property type="term" value="C:cytoplasm"/>
    <property type="evidence" value="ECO:0007669"/>
    <property type="project" value="TreeGrafter"/>
</dbReference>
<gene>
    <name evidence="6 13" type="primary">hisD</name>
    <name evidence="13" type="ORF">SJAV_24340</name>
</gene>
<evidence type="ECO:0000256" key="9">
    <source>
        <dbReference type="PIRSR" id="PIRSR000099-2"/>
    </source>
</evidence>
<feature type="binding site" evidence="6 10">
    <location>
        <position position="295"/>
    </location>
    <ligand>
        <name>substrate</name>
    </ligand>
</feature>
<comment type="similarity">
    <text evidence="1 6 7 12">Belongs to the histidinol dehydrogenase family.</text>
</comment>
<dbReference type="InterPro" id="IPR012131">
    <property type="entry name" value="Hstdl_DH"/>
</dbReference>
<evidence type="ECO:0000256" key="5">
    <source>
        <dbReference type="ARBA" id="ARBA00023002"/>
    </source>
</evidence>
<feature type="binding site" evidence="6 11">
    <location>
        <position position="243"/>
    </location>
    <ligand>
        <name>Zn(2+)</name>
        <dbReference type="ChEBI" id="CHEBI:29105"/>
    </ligand>
</feature>
<keyword evidence="6 7" id="KW-0520">NAD</keyword>
<keyword evidence="3 6" id="KW-0479">Metal-binding</keyword>
<comment type="cofactor">
    <cofactor evidence="6 11">
        <name>Zn(2+)</name>
        <dbReference type="ChEBI" id="CHEBI:29105"/>
    </cofactor>
    <text evidence="6 11">Binds 1 zinc ion per subunit.</text>
</comment>
<feature type="binding site" evidence="6 9">
    <location>
        <position position="113"/>
    </location>
    <ligand>
        <name>NAD(+)</name>
        <dbReference type="ChEBI" id="CHEBI:57540"/>
    </ligand>
</feature>
<dbReference type="RefSeq" id="WP_369609995.1">
    <property type="nucleotide sequence ID" value="NZ_AP031322.1"/>
</dbReference>
<feature type="binding site" evidence="6 10">
    <location>
        <position position="218"/>
    </location>
    <ligand>
        <name>substrate</name>
    </ligand>
</feature>
<proteinExistence type="inferred from homology"/>
<dbReference type="HAMAP" id="MF_01024">
    <property type="entry name" value="HisD"/>
    <property type="match status" value="1"/>
</dbReference>
<feature type="binding site" evidence="6 9">
    <location>
        <position position="195"/>
    </location>
    <ligand>
        <name>NAD(+)</name>
        <dbReference type="ChEBI" id="CHEBI:57540"/>
    </ligand>
</feature>
<dbReference type="CDD" id="cd06572">
    <property type="entry name" value="Histidinol_dh"/>
    <property type="match status" value="1"/>
</dbReference>
<dbReference type="InterPro" id="IPR016161">
    <property type="entry name" value="Ald_DH/histidinol_DH"/>
</dbReference>
<dbReference type="EMBL" id="AP031322">
    <property type="protein sequence ID" value="BFH74490.1"/>
    <property type="molecule type" value="Genomic_DNA"/>
</dbReference>
<dbReference type="SUPFAM" id="SSF53720">
    <property type="entry name" value="ALDH-like"/>
    <property type="match status" value="1"/>
</dbReference>
<feature type="binding site" evidence="6 11">
    <location>
        <position position="327"/>
    </location>
    <ligand>
        <name>Zn(2+)</name>
        <dbReference type="ChEBI" id="CHEBI:29105"/>
    </ligand>
</feature>
<evidence type="ECO:0000256" key="6">
    <source>
        <dbReference type="HAMAP-Rule" id="MF_01024"/>
    </source>
</evidence>
<protein>
    <recommendedName>
        <fullName evidence="2 6">Histidinol dehydrogenase</fullName>
        <shortName evidence="6 7">HDH</shortName>
        <ecNumber evidence="6 7">1.1.1.23</ecNumber>
    </recommendedName>
</protein>
<dbReference type="PROSITE" id="PS00611">
    <property type="entry name" value="HISOL_DEHYDROGENASE"/>
    <property type="match status" value="1"/>
</dbReference>
<feature type="active site" description="Proton acceptor" evidence="6 8">
    <location>
        <position position="295"/>
    </location>
</feature>
<feature type="binding site" evidence="6 10">
    <location>
        <position position="243"/>
    </location>
    <ligand>
        <name>substrate</name>
    </ligand>
</feature>
<dbReference type="NCBIfam" id="TIGR00069">
    <property type="entry name" value="hisD"/>
    <property type="match status" value="1"/>
</dbReference>
<dbReference type="KEGG" id="sjv:SJAV_24340"/>
<dbReference type="AlphaFoldDB" id="A0AAT9GU80"/>
<dbReference type="PRINTS" id="PR00083">
    <property type="entry name" value="HOLDHDRGNASE"/>
</dbReference>
<feature type="binding site" evidence="6 10">
    <location>
        <position position="327"/>
    </location>
    <ligand>
        <name>substrate</name>
    </ligand>
</feature>
<comment type="pathway">
    <text evidence="6 7">Amino-acid biosynthesis; L-histidine biosynthesis; L-histidine from 5-phospho-alpha-D-ribose 1-diphosphate: step 9/9.</text>
</comment>
<comment type="function">
    <text evidence="6 7">Catalyzes the sequential NAD-dependent oxidations of L-histidinol to L-histidinaldehyde and then to L-histidine.</text>
</comment>
<keyword evidence="4 6" id="KW-0862">Zinc</keyword>
<organism evidence="13">
    <name type="scientific">Sulfurisphaera javensis</name>
    <dbReference type="NCBI Taxonomy" id="2049879"/>
    <lineage>
        <taxon>Archaea</taxon>
        <taxon>Thermoproteota</taxon>
        <taxon>Thermoprotei</taxon>
        <taxon>Sulfolobales</taxon>
        <taxon>Sulfolobaceae</taxon>
        <taxon>Sulfurisphaera</taxon>
    </lineage>
</organism>
<dbReference type="Gene3D" id="3.40.50.1980">
    <property type="entry name" value="Nitrogenase molybdenum iron protein domain"/>
    <property type="match status" value="2"/>
</dbReference>
<keyword evidence="5 6" id="KW-0560">Oxidoreductase</keyword>
<dbReference type="InterPro" id="IPR001692">
    <property type="entry name" value="Histidinol_DH_CS"/>
</dbReference>
<evidence type="ECO:0000256" key="1">
    <source>
        <dbReference type="ARBA" id="ARBA00010178"/>
    </source>
</evidence>
<accession>A0AAT9GU80</accession>
<sequence>MIKRELPKDRPNDFSKIIPDVEKIINYVKTKGDEAIFELEEKFDKVKLTSLKLNNIEELASQVSEDLKKSIDIIYSQIYEFNNTIKPPNMIGGSFNGVEYGVLWRSIEKVGIYVPGGDKAYPSTLLMAGVPAIVAGVKEIYVSSPPNKINPVIAYISLKLNVKEVYTIGGAQAIAAMAYGTQTVKKVDKIVGPGNIYVQAAKYLVSSDVGIDGIEGPTELVIIADESANPNNIILDLRAQAEHGRLTFLVLLTTSDKLIEIVTRELDKDENTYFVLKVNSIDEAIDIANEVAPEHLSLQVENANEYLMKVKNAGAITLGSTPPALIDYSAGPNHILPTNSWAKIRGGVSVYDYLKMIMYASAKTPDKKVIEASKILAKYEGFNYHADSIGVRYE</sequence>
<dbReference type="GeneID" id="92355392"/>
<feature type="binding site" evidence="6 11">
    <location>
        <position position="385"/>
    </location>
    <ligand>
        <name>Zn(2+)</name>
        <dbReference type="ChEBI" id="CHEBI:29105"/>
    </ligand>
</feature>
<evidence type="ECO:0000256" key="3">
    <source>
        <dbReference type="ARBA" id="ARBA00022723"/>
    </source>
</evidence>
<feature type="binding site" evidence="6 10">
    <location>
        <position position="380"/>
    </location>
    <ligand>
        <name>substrate</name>
    </ligand>
</feature>
<dbReference type="Pfam" id="PF00815">
    <property type="entry name" value="Histidinol_dh"/>
    <property type="match status" value="1"/>
</dbReference>
<dbReference type="GO" id="GO:0004399">
    <property type="term" value="F:histidinol dehydrogenase activity"/>
    <property type="evidence" value="ECO:0007669"/>
    <property type="project" value="UniProtKB-UniRule"/>
</dbReference>